<evidence type="ECO:0008006" key="4">
    <source>
        <dbReference type="Google" id="ProtNLM"/>
    </source>
</evidence>
<organism evidence="2 3">
    <name type="scientific">Kribbella orskensis</name>
    <dbReference type="NCBI Taxonomy" id="2512216"/>
    <lineage>
        <taxon>Bacteria</taxon>
        <taxon>Bacillati</taxon>
        <taxon>Actinomycetota</taxon>
        <taxon>Actinomycetes</taxon>
        <taxon>Propionibacteriales</taxon>
        <taxon>Kribbellaceae</taxon>
        <taxon>Kribbella</taxon>
    </lineage>
</organism>
<name>A0ABY2B921_9ACTN</name>
<gene>
    <name evidence="2" type="ORF">EV644_12781</name>
</gene>
<keyword evidence="1" id="KW-0732">Signal</keyword>
<accession>A0ABY2B921</accession>
<dbReference type="RefSeq" id="WP_132195535.1">
    <property type="nucleotide sequence ID" value="NZ_SLWM01000027.1"/>
</dbReference>
<keyword evidence="3" id="KW-1185">Reference proteome</keyword>
<sequence length="128" mass="13048">MTIHSKAFGMAAAIGGTALLALGPGVQSASAATSAPAAFAFPSATFYTGTNLTGTATSVDLSQVGVCKALSQPARSAFNFSVQEIEVYFNPDCKTGTPGKASDISFVLGSLNVGNFPYPAVSYRVRTN</sequence>
<reference evidence="2 3" key="1">
    <citation type="journal article" date="2015" name="Stand. Genomic Sci.">
        <title>Genomic Encyclopedia of Bacterial and Archaeal Type Strains, Phase III: the genomes of soil and plant-associated and newly described type strains.</title>
        <authorList>
            <person name="Whitman W.B."/>
            <person name="Woyke T."/>
            <person name="Klenk H.P."/>
            <person name="Zhou Y."/>
            <person name="Lilburn T.G."/>
            <person name="Beck B.J."/>
            <person name="De Vos P."/>
            <person name="Vandamme P."/>
            <person name="Eisen J.A."/>
            <person name="Garrity G."/>
            <person name="Hugenholtz P."/>
            <person name="Kyrpides N.C."/>
        </authorList>
    </citation>
    <scope>NUCLEOTIDE SEQUENCE [LARGE SCALE GENOMIC DNA]</scope>
    <source>
        <strain evidence="2 3">VKM Ac-2538</strain>
    </source>
</reference>
<dbReference type="EMBL" id="SLWM01000027">
    <property type="protein sequence ID" value="TCO12190.1"/>
    <property type="molecule type" value="Genomic_DNA"/>
</dbReference>
<feature type="signal peptide" evidence="1">
    <location>
        <begin position="1"/>
        <end position="31"/>
    </location>
</feature>
<comment type="caution">
    <text evidence="2">The sequence shown here is derived from an EMBL/GenBank/DDBJ whole genome shotgun (WGS) entry which is preliminary data.</text>
</comment>
<evidence type="ECO:0000313" key="3">
    <source>
        <dbReference type="Proteomes" id="UP000295818"/>
    </source>
</evidence>
<evidence type="ECO:0000313" key="2">
    <source>
        <dbReference type="EMBL" id="TCO12190.1"/>
    </source>
</evidence>
<protein>
    <recommendedName>
        <fullName evidence="4">Beta/gamma crystallin</fullName>
    </recommendedName>
</protein>
<proteinExistence type="predicted"/>
<feature type="chain" id="PRO_5045266955" description="Beta/gamma crystallin" evidence="1">
    <location>
        <begin position="32"/>
        <end position="128"/>
    </location>
</feature>
<dbReference type="Proteomes" id="UP000295818">
    <property type="component" value="Unassembled WGS sequence"/>
</dbReference>
<evidence type="ECO:0000256" key="1">
    <source>
        <dbReference type="SAM" id="SignalP"/>
    </source>
</evidence>